<dbReference type="Proteomes" id="UP001328733">
    <property type="component" value="Unassembled WGS sequence"/>
</dbReference>
<protein>
    <recommendedName>
        <fullName evidence="4">GLTT repeat (6 copies)</fullName>
    </recommendedName>
</protein>
<dbReference type="RefSeq" id="WP_332866113.1">
    <property type="nucleotide sequence ID" value="NZ_JBAFSM010000032.1"/>
</dbReference>
<keyword evidence="3" id="KW-1185">Reference proteome</keyword>
<keyword evidence="1" id="KW-0472">Membrane</keyword>
<sequence length="107" mass="11000">MESKVEKDEIIKNSAESCGSSKIRWFSFGIVPTGVVAVGVVPMGVVSIGIVPMGVISIGSVAMGALAAGLVSMGLFTVGNVSMSLNKGHFSNVQPASTEAPHEHHHP</sequence>
<dbReference type="Pfam" id="PF01744">
    <property type="entry name" value="GLTT"/>
    <property type="match status" value="2"/>
</dbReference>
<dbReference type="EMBL" id="JBAFSM010000032">
    <property type="protein sequence ID" value="MEG3438631.1"/>
    <property type="molecule type" value="Genomic_DNA"/>
</dbReference>
<accession>A0AAW9QWV9</accession>
<keyword evidence="1" id="KW-1133">Transmembrane helix</keyword>
<organism evidence="2 3">
    <name type="scientific">Pannus brasiliensis CCIBt3594</name>
    <dbReference type="NCBI Taxonomy" id="1427578"/>
    <lineage>
        <taxon>Bacteria</taxon>
        <taxon>Bacillati</taxon>
        <taxon>Cyanobacteriota</taxon>
        <taxon>Cyanophyceae</taxon>
        <taxon>Oscillatoriophycideae</taxon>
        <taxon>Chroococcales</taxon>
        <taxon>Microcystaceae</taxon>
        <taxon>Pannus</taxon>
    </lineage>
</organism>
<evidence type="ECO:0008006" key="4">
    <source>
        <dbReference type="Google" id="ProtNLM"/>
    </source>
</evidence>
<feature type="transmembrane region" description="Helical" evidence="1">
    <location>
        <begin position="56"/>
        <end position="78"/>
    </location>
</feature>
<feature type="transmembrane region" description="Helical" evidence="1">
    <location>
        <begin position="25"/>
        <end position="50"/>
    </location>
</feature>
<dbReference type="AlphaFoldDB" id="A0AAW9QWV9"/>
<evidence type="ECO:0000313" key="2">
    <source>
        <dbReference type="EMBL" id="MEG3438631.1"/>
    </source>
</evidence>
<evidence type="ECO:0000313" key="3">
    <source>
        <dbReference type="Proteomes" id="UP001328733"/>
    </source>
</evidence>
<reference evidence="2 3" key="1">
    <citation type="submission" date="2024-01" db="EMBL/GenBank/DDBJ databases">
        <title>Genomic insights into the taxonomy and metabolism of the cyanobacterium Pannus brasiliensis CCIBt3594.</title>
        <authorList>
            <person name="Machado M."/>
            <person name="Botero N.B."/>
            <person name="Andreote A.P.D."/>
            <person name="Feitosa A.M.T."/>
            <person name="Popin R."/>
            <person name="Sivonen K."/>
            <person name="Fiore M.F."/>
        </authorList>
    </citation>
    <scope>NUCLEOTIDE SEQUENCE [LARGE SCALE GENOMIC DNA]</scope>
    <source>
        <strain evidence="2 3">CCIBt3594</strain>
    </source>
</reference>
<gene>
    <name evidence="2" type="ORF">V0288_15975</name>
</gene>
<name>A0AAW9QWV9_9CHRO</name>
<comment type="caution">
    <text evidence="2">The sequence shown here is derived from an EMBL/GenBank/DDBJ whole genome shotgun (WGS) entry which is preliminary data.</text>
</comment>
<keyword evidence="1" id="KW-0812">Transmembrane</keyword>
<dbReference type="InterPro" id="IPR008164">
    <property type="entry name" value="XGLTT_rpt"/>
</dbReference>
<evidence type="ECO:0000256" key="1">
    <source>
        <dbReference type="SAM" id="Phobius"/>
    </source>
</evidence>
<proteinExistence type="predicted"/>